<protein>
    <submittedName>
        <fullName evidence="1">Uncharacterized protein</fullName>
    </submittedName>
</protein>
<organism evidence="1">
    <name type="scientific">uncultured Adhaeribacter sp</name>
    <dbReference type="NCBI Taxonomy" id="448109"/>
    <lineage>
        <taxon>Bacteria</taxon>
        <taxon>Pseudomonadati</taxon>
        <taxon>Bacteroidota</taxon>
        <taxon>Cytophagia</taxon>
        <taxon>Cytophagales</taxon>
        <taxon>Hymenobacteraceae</taxon>
        <taxon>Adhaeribacter</taxon>
        <taxon>environmental samples</taxon>
    </lineage>
</organism>
<sequence length="39" mass="4657">MLYIVPFVMFVSFSCLLPEKLQILAKQNSQRIDRHYLTI</sequence>
<dbReference type="AlphaFoldDB" id="A0A6J4HQY1"/>
<proteinExistence type="predicted"/>
<reference evidence="1" key="1">
    <citation type="submission" date="2020-02" db="EMBL/GenBank/DDBJ databases">
        <authorList>
            <person name="Meier V. D."/>
        </authorList>
    </citation>
    <scope>NUCLEOTIDE SEQUENCE</scope>
    <source>
        <strain evidence="1">AVDCRST_MAG95</strain>
    </source>
</reference>
<name>A0A6J4HQY1_9BACT</name>
<gene>
    <name evidence="1" type="ORF">AVDCRST_MAG95-954</name>
</gene>
<evidence type="ECO:0000313" key="1">
    <source>
        <dbReference type="EMBL" id="CAA9230289.1"/>
    </source>
</evidence>
<dbReference type="EMBL" id="CADCTJ010000304">
    <property type="protein sequence ID" value="CAA9230289.1"/>
    <property type="molecule type" value="Genomic_DNA"/>
</dbReference>
<accession>A0A6J4HQY1</accession>